<reference evidence="2 3" key="2">
    <citation type="journal article" date="2011" name="Stand. Genomic Sci.">
        <title>Complete genome sequence of Bacteroides helcogenes type strain (P 36-108).</title>
        <authorList>
            <person name="Pati A."/>
            <person name="Gronow S."/>
            <person name="Zeytun A."/>
            <person name="Lapidus A."/>
            <person name="Nolan M."/>
            <person name="Hammon N."/>
            <person name="Deshpande S."/>
            <person name="Cheng J.F."/>
            <person name="Tapia R."/>
            <person name="Han C."/>
            <person name="Goodwin L."/>
            <person name="Pitluck S."/>
            <person name="Liolios K."/>
            <person name="Pagani I."/>
            <person name="Ivanova N."/>
            <person name="Mavromatis K."/>
            <person name="Chen A."/>
            <person name="Palaniappan K."/>
            <person name="Land M."/>
            <person name="Hauser L."/>
            <person name="Chang Y.J."/>
            <person name="Jeffries C.D."/>
            <person name="Detter J.C."/>
            <person name="Brambilla E."/>
            <person name="Rohde M."/>
            <person name="Goker M."/>
            <person name="Woyke T."/>
            <person name="Bristow J."/>
            <person name="Eisen J.A."/>
            <person name="Markowitz V."/>
            <person name="Hugenholtz P."/>
            <person name="Kyrpides N.C."/>
            <person name="Klenk H.P."/>
            <person name="Lucas S."/>
        </authorList>
    </citation>
    <scope>NUCLEOTIDE SEQUENCE [LARGE SCALE GENOMIC DNA]</scope>
    <source>
        <strain evidence="3">ATCC 35417 / DSM 20613 / JCM 6297 / CCUG 15421 / P 36-108</strain>
    </source>
</reference>
<keyword evidence="3" id="KW-1185">Reference proteome</keyword>
<gene>
    <name evidence="2" type="ordered locus">Bache_0721</name>
</gene>
<organism evidence="2 3">
    <name type="scientific">Bacteroides helcogenes (strain ATCC 35417 / DSM 20613 / JCM 6297 / CCUG 15421 / P 36-108)</name>
    <dbReference type="NCBI Taxonomy" id="693979"/>
    <lineage>
        <taxon>Bacteria</taxon>
        <taxon>Pseudomonadati</taxon>
        <taxon>Bacteroidota</taxon>
        <taxon>Bacteroidia</taxon>
        <taxon>Bacteroidales</taxon>
        <taxon>Bacteroidaceae</taxon>
        <taxon>Bacteroides</taxon>
    </lineage>
</organism>
<dbReference type="EMBL" id="CP002352">
    <property type="protein sequence ID" value="ADV42744.1"/>
    <property type="molecule type" value="Genomic_DNA"/>
</dbReference>
<sequence length="193" mass="21542">MTKRKVKEAGLLICLLLIAMGTKAQDVSIKTNLIYDFGTLTPDLGIEVGLAKKWSFDGLVAYAPFSYDGNKTKKHLLIQPGVRYWLCTRGSGSFFGLHGHWGAFNEGGYKLPFGLFSSIQDNRYEGKLWGGGISYGYQYPLSRHWALEGEIGAGFNHAWYDIYQCPTCGDKIGEGKKNFFSPTKAVVNIIYQF</sequence>
<dbReference type="InterPro" id="IPR036709">
    <property type="entry name" value="Autotransporte_beta_dom_sf"/>
</dbReference>
<dbReference type="InterPro" id="IPR021958">
    <property type="entry name" value="DUF3575"/>
</dbReference>
<dbReference type="Proteomes" id="UP000008630">
    <property type="component" value="Chromosome"/>
</dbReference>
<accession>E6SNF1</accession>
<evidence type="ECO:0008006" key="4">
    <source>
        <dbReference type="Google" id="ProtNLM"/>
    </source>
</evidence>
<evidence type="ECO:0000256" key="1">
    <source>
        <dbReference type="SAM" id="SignalP"/>
    </source>
</evidence>
<reference key="1">
    <citation type="submission" date="2010-11" db="EMBL/GenBank/DDBJ databases">
        <title>The complete genome of Bacteroides helcogenes P 36-108.</title>
        <authorList>
            <consortium name="US DOE Joint Genome Institute (JGI-PGF)"/>
            <person name="Lucas S."/>
            <person name="Copeland A."/>
            <person name="Lapidus A."/>
            <person name="Bruce D."/>
            <person name="Goodwin L."/>
            <person name="Pitluck S."/>
            <person name="Kyrpides N."/>
            <person name="Mavromatis K."/>
            <person name="Ivanova N."/>
            <person name="Zeytun A."/>
            <person name="Brettin T."/>
            <person name="Detter J.C."/>
            <person name="Tapia R."/>
            <person name="Han C."/>
            <person name="Land M."/>
            <person name="Hauser L."/>
            <person name="Markowitz V."/>
            <person name="Cheng J.-F."/>
            <person name="Hugenholtz P."/>
            <person name="Woyke T."/>
            <person name="Wu D."/>
            <person name="Gronow S."/>
            <person name="Wellnitz S."/>
            <person name="Brambilla E."/>
            <person name="Klenk H.-P."/>
            <person name="Eisen J.A."/>
        </authorList>
    </citation>
    <scope>NUCLEOTIDE SEQUENCE</scope>
    <source>
        <strain>P 36-108</strain>
    </source>
</reference>
<dbReference type="PATRIC" id="fig|693979.3.peg.770"/>
<name>E6SNF1_BACT6</name>
<keyword evidence="1" id="KW-0732">Signal</keyword>
<dbReference type="eggNOG" id="COG2885">
    <property type="taxonomic scope" value="Bacteria"/>
</dbReference>
<proteinExistence type="predicted"/>
<dbReference type="OrthoDB" id="1060107at2"/>
<feature type="chain" id="PRO_5003209166" description="DUF3575 domain-containing protein" evidence="1">
    <location>
        <begin position="25"/>
        <end position="193"/>
    </location>
</feature>
<feature type="signal peptide" evidence="1">
    <location>
        <begin position="1"/>
        <end position="24"/>
    </location>
</feature>
<dbReference type="Pfam" id="PF12099">
    <property type="entry name" value="DUF3575"/>
    <property type="match status" value="1"/>
</dbReference>
<dbReference type="KEGG" id="bhl:Bache_0721"/>
<dbReference type="RefSeq" id="WP_013546359.1">
    <property type="nucleotide sequence ID" value="NC_014933.1"/>
</dbReference>
<dbReference type="AlphaFoldDB" id="E6SNF1"/>
<dbReference type="STRING" id="693979.Bache_0721"/>
<evidence type="ECO:0000313" key="2">
    <source>
        <dbReference type="EMBL" id="ADV42744.1"/>
    </source>
</evidence>
<dbReference type="HOGENOM" id="CLU_085002_2_0_10"/>
<dbReference type="SUPFAM" id="SSF103515">
    <property type="entry name" value="Autotransporter"/>
    <property type="match status" value="1"/>
</dbReference>
<evidence type="ECO:0000313" key="3">
    <source>
        <dbReference type="Proteomes" id="UP000008630"/>
    </source>
</evidence>
<protein>
    <recommendedName>
        <fullName evidence="4">DUF3575 domain-containing protein</fullName>
    </recommendedName>
</protein>